<evidence type="ECO:0000313" key="5">
    <source>
        <dbReference type="Proteomes" id="UP000009046"/>
    </source>
</evidence>
<reference evidence="4" key="3">
    <citation type="submission" date="2020-05" db="UniProtKB">
        <authorList>
            <consortium name="EnsemblMetazoa"/>
        </authorList>
    </citation>
    <scope>IDENTIFICATION</scope>
    <source>
        <strain evidence="4">USDA</strain>
    </source>
</reference>
<evidence type="ECO:0000259" key="2">
    <source>
        <dbReference type="PROSITE" id="PS51782"/>
    </source>
</evidence>
<keyword evidence="5" id="KW-1185">Reference proteome</keyword>
<dbReference type="InterPro" id="IPR018392">
    <property type="entry name" value="LysM"/>
</dbReference>
<evidence type="ECO:0000256" key="1">
    <source>
        <dbReference type="SAM" id="MobiDB-lite"/>
    </source>
</evidence>
<dbReference type="FunCoup" id="E0VUG1">
    <property type="interactions" value="3"/>
</dbReference>
<dbReference type="eggNOG" id="ENOG502S7MZ">
    <property type="taxonomic scope" value="Eukaryota"/>
</dbReference>
<dbReference type="GeneID" id="8230037"/>
<name>E0VUG1_PEDHC</name>
<reference evidence="3" key="1">
    <citation type="submission" date="2007-04" db="EMBL/GenBank/DDBJ databases">
        <title>Annotation of Pediculus humanus corporis strain USDA.</title>
        <authorList>
            <person name="Kirkness E."/>
            <person name="Hannick L."/>
            <person name="Hass B."/>
            <person name="Bruggner R."/>
            <person name="Lawson D."/>
            <person name="Bidwell S."/>
            <person name="Joardar V."/>
            <person name="Caler E."/>
            <person name="Walenz B."/>
            <person name="Inman J."/>
            <person name="Schobel S."/>
            <person name="Galinsky K."/>
            <person name="Amedeo P."/>
            <person name="Strausberg R."/>
        </authorList>
    </citation>
    <scope>NUCLEOTIDE SEQUENCE</scope>
    <source>
        <strain evidence="3">USDA</strain>
    </source>
</reference>
<gene>
    <name evidence="4" type="primary">8230037</name>
    <name evidence="3" type="ORF">Phum_PHUM450570</name>
</gene>
<dbReference type="EMBL" id="AAZO01005491">
    <property type="status" value="NOT_ANNOTATED_CDS"/>
    <property type="molecule type" value="Genomic_DNA"/>
</dbReference>
<dbReference type="STRING" id="121224.E0VUG1"/>
<evidence type="ECO:0000313" key="4">
    <source>
        <dbReference type="EnsemblMetazoa" id="PHUM450570-PA"/>
    </source>
</evidence>
<dbReference type="SUPFAM" id="SSF54106">
    <property type="entry name" value="LysM domain"/>
    <property type="match status" value="1"/>
</dbReference>
<dbReference type="RefSeq" id="XP_002429755.1">
    <property type="nucleotide sequence ID" value="XM_002429710.1"/>
</dbReference>
<dbReference type="KEGG" id="phu:Phum_PHUM450570"/>
<organism>
    <name type="scientific">Pediculus humanus subsp. corporis</name>
    <name type="common">Body louse</name>
    <dbReference type="NCBI Taxonomy" id="121224"/>
    <lineage>
        <taxon>Eukaryota</taxon>
        <taxon>Metazoa</taxon>
        <taxon>Ecdysozoa</taxon>
        <taxon>Arthropoda</taxon>
        <taxon>Hexapoda</taxon>
        <taxon>Insecta</taxon>
        <taxon>Pterygota</taxon>
        <taxon>Neoptera</taxon>
        <taxon>Paraneoptera</taxon>
        <taxon>Psocodea</taxon>
        <taxon>Troctomorpha</taxon>
        <taxon>Phthiraptera</taxon>
        <taxon>Anoplura</taxon>
        <taxon>Pediculidae</taxon>
        <taxon>Pediculus</taxon>
    </lineage>
</organism>
<proteinExistence type="predicted"/>
<dbReference type="Pfam" id="PF01476">
    <property type="entry name" value="LysM"/>
    <property type="match status" value="1"/>
</dbReference>
<dbReference type="EnsemblMetazoa" id="PHUM450570-RA">
    <property type="protein sequence ID" value="PHUM450570-PA"/>
    <property type="gene ID" value="PHUM450570"/>
</dbReference>
<dbReference type="OMA" id="ADIFPQR"/>
<dbReference type="CTD" id="8230037"/>
<feature type="compositionally biased region" description="Acidic residues" evidence="1">
    <location>
        <begin position="112"/>
        <end position="121"/>
    </location>
</feature>
<dbReference type="OrthoDB" id="2107166at2759"/>
<dbReference type="HOGENOM" id="CLU_079453_2_0_1"/>
<dbReference type="SMART" id="SM00257">
    <property type="entry name" value="LysM"/>
    <property type="match status" value="1"/>
</dbReference>
<feature type="domain" description="LysM" evidence="2">
    <location>
        <begin position="36"/>
        <end position="80"/>
    </location>
</feature>
<feature type="region of interest" description="Disordered" evidence="1">
    <location>
        <begin position="90"/>
        <end position="121"/>
    </location>
</feature>
<dbReference type="InParanoid" id="E0VUG1"/>
<accession>E0VUG1</accession>
<reference evidence="3" key="2">
    <citation type="submission" date="2007-04" db="EMBL/GenBank/DDBJ databases">
        <title>The genome of the human body louse.</title>
        <authorList>
            <consortium name="The Human Body Louse Genome Consortium"/>
            <person name="Kirkness E."/>
            <person name="Walenz B."/>
            <person name="Hass B."/>
            <person name="Bruggner R."/>
            <person name="Strausberg R."/>
        </authorList>
    </citation>
    <scope>NUCLEOTIDE SEQUENCE</scope>
    <source>
        <strain evidence="3">USDA</strain>
    </source>
</reference>
<dbReference type="InterPro" id="IPR036779">
    <property type="entry name" value="LysM_dom_sf"/>
</dbReference>
<dbReference type="InterPro" id="IPR045030">
    <property type="entry name" value="LYSM1-4"/>
</dbReference>
<dbReference type="VEuPathDB" id="VectorBase:PHUM450570"/>
<sequence length="215" mass="24385">MADLSYSEKQSIKDSVKCLKKYGSTCNNMKRPEYYITHIVQKTDTLQGLALKYNTTTEQIRRINRLFASDSLFLRDQLKIPIHKESATSFDTNSSGFESTSESIISPASYDSIDDDDDDDEKSVNDLFGKIDNSIANTRALVKQVQEHSSVLGASNISDLFNKSHYPKNNHQNMSLLNANNDVFTTPHPVVLNKGRKVKNSLQRLEKEQDELFEL</sequence>
<dbReference type="Gene3D" id="3.10.350.10">
    <property type="entry name" value="LysM domain"/>
    <property type="match status" value="1"/>
</dbReference>
<dbReference type="EMBL" id="DS235786">
    <property type="protein sequence ID" value="EEB17017.1"/>
    <property type="molecule type" value="Genomic_DNA"/>
</dbReference>
<dbReference type="PROSITE" id="PS51782">
    <property type="entry name" value="LYSM"/>
    <property type="match status" value="1"/>
</dbReference>
<feature type="compositionally biased region" description="Polar residues" evidence="1">
    <location>
        <begin position="90"/>
        <end position="106"/>
    </location>
</feature>
<dbReference type="PANTHER" id="PTHR20932">
    <property type="entry name" value="LYSM AND PUTATIVE PEPTIDOGLYCAN-BINDING DOMAIN-CONTAINING PROTEIN"/>
    <property type="match status" value="1"/>
</dbReference>
<dbReference type="PANTHER" id="PTHR20932:SF8">
    <property type="entry name" value="LD22649P"/>
    <property type="match status" value="1"/>
</dbReference>
<protein>
    <recommendedName>
        <fullName evidence="2">LysM domain-containing protein</fullName>
    </recommendedName>
</protein>
<dbReference type="AlphaFoldDB" id="E0VUG1"/>
<dbReference type="CDD" id="cd00118">
    <property type="entry name" value="LysM"/>
    <property type="match status" value="1"/>
</dbReference>
<evidence type="ECO:0000313" key="3">
    <source>
        <dbReference type="EMBL" id="EEB17017.1"/>
    </source>
</evidence>
<dbReference type="Proteomes" id="UP000009046">
    <property type="component" value="Unassembled WGS sequence"/>
</dbReference>